<dbReference type="SUPFAM" id="SSF57850">
    <property type="entry name" value="RING/U-box"/>
    <property type="match status" value="1"/>
</dbReference>
<keyword evidence="1" id="KW-0862">Zinc</keyword>
<evidence type="ECO:0000313" key="4">
    <source>
        <dbReference type="Proteomes" id="UP000824998"/>
    </source>
</evidence>
<keyword evidence="4" id="KW-1185">Reference proteome</keyword>
<dbReference type="AlphaFoldDB" id="A0A9P8C9U8"/>
<name>A0A9P8C9U8_9HELO</name>
<accession>A0A9P8C9U8</accession>
<sequence>MLNNFDCWNEGRWSEAHFSDSRWHAAEEQLAHLEILIECALVAQAEDESSCRPPLLITPRGAYDPYCSICREDFAVEIDDGMTEKAVETPCGHVFGDICLGKGWLGSGMVTCPNCRRFFDRSVHAFPNEVFDEGTYESSRWIMILKGEV</sequence>
<dbReference type="InterPro" id="IPR013083">
    <property type="entry name" value="Znf_RING/FYVE/PHD"/>
</dbReference>
<organism evidence="3 4">
    <name type="scientific">Amylocarpus encephaloides</name>
    <dbReference type="NCBI Taxonomy" id="45428"/>
    <lineage>
        <taxon>Eukaryota</taxon>
        <taxon>Fungi</taxon>
        <taxon>Dikarya</taxon>
        <taxon>Ascomycota</taxon>
        <taxon>Pezizomycotina</taxon>
        <taxon>Leotiomycetes</taxon>
        <taxon>Helotiales</taxon>
        <taxon>Helotiales incertae sedis</taxon>
        <taxon>Amylocarpus</taxon>
    </lineage>
</organism>
<evidence type="ECO:0000256" key="1">
    <source>
        <dbReference type="PROSITE-ProRule" id="PRU00175"/>
    </source>
</evidence>
<comment type="caution">
    <text evidence="3">The sequence shown here is derived from an EMBL/GenBank/DDBJ whole genome shotgun (WGS) entry which is preliminary data.</text>
</comment>
<evidence type="ECO:0000259" key="2">
    <source>
        <dbReference type="PROSITE" id="PS50089"/>
    </source>
</evidence>
<keyword evidence="1" id="KW-0479">Metal-binding</keyword>
<proteinExistence type="predicted"/>
<dbReference type="GO" id="GO:0008270">
    <property type="term" value="F:zinc ion binding"/>
    <property type="evidence" value="ECO:0007669"/>
    <property type="project" value="UniProtKB-KW"/>
</dbReference>
<dbReference type="Pfam" id="PF13639">
    <property type="entry name" value="zf-RING_2"/>
    <property type="match status" value="1"/>
</dbReference>
<dbReference type="SMART" id="SM00184">
    <property type="entry name" value="RING"/>
    <property type="match status" value="1"/>
</dbReference>
<gene>
    <name evidence="3" type="ORF">BJ875DRAFT_449190</name>
</gene>
<dbReference type="Gene3D" id="3.30.40.10">
    <property type="entry name" value="Zinc/RING finger domain, C3HC4 (zinc finger)"/>
    <property type="match status" value="1"/>
</dbReference>
<dbReference type="Proteomes" id="UP000824998">
    <property type="component" value="Unassembled WGS sequence"/>
</dbReference>
<feature type="domain" description="RING-type" evidence="2">
    <location>
        <begin position="67"/>
        <end position="116"/>
    </location>
</feature>
<reference evidence="3" key="1">
    <citation type="journal article" date="2021" name="IMA Fungus">
        <title>Genomic characterization of three marine fungi, including Emericellopsis atlantica sp. nov. with signatures of a generalist lifestyle and marine biomass degradation.</title>
        <authorList>
            <person name="Hagestad O.C."/>
            <person name="Hou L."/>
            <person name="Andersen J.H."/>
            <person name="Hansen E.H."/>
            <person name="Altermark B."/>
            <person name="Li C."/>
            <person name="Kuhnert E."/>
            <person name="Cox R.J."/>
            <person name="Crous P.W."/>
            <person name="Spatafora J.W."/>
            <person name="Lail K."/>
            <person name="Amirebrahimi M."/>
            <person name="Lipzen A."/>
            <person name="Pangilinan J."/>
            <person name="Andreopoulos W."/>
            <person name="Hayes R.D."/>
            <person name="Ng V."/>
            <person name="Grigoriev I.V."/>
            <person name="Jackson S.A."/>
            <person name="Sutton T.D.S."/>
            <person name="Dobson A.D.W."/>
            <person name="Rama T."/>
        </authorList>
    </citation>
    <scope>NUCLEOTIDE SEQUENCE</scope>
    <source>
        <strain evidence="3">TRa018bII</strain>
    </source>
</reference>
<dbReference type="InterPro" id="IPR001841">
    <property type="entry name" value="Znf_RING"/>
</dbReference>
<evidence type="ECO:0000313" key="3">
    <source>
        <dbReference type="EMBL" id="KAG9239204.1"/>
    </source>
</evidence>
<dbReference type="EMBL" id="MU251361">
    <property type="protein sequence ID" value="KAG9239204.1"/>
    <property type="molecule type" value="Genomic_DNA"/>
</dbReference>
<dbReference type="OrthoDB" id="8062037at2759"/>
<dbReference type="CDD" id="cd16448">
    <property type="entry name" value="RING-H2"/>
    <property type="match status" value="1"/>
</dbReference>
<protein>
    <recommendedName>
        <fullName evidence="2">RING-type domain-containing protein</fullName>
    </recommendedName>
</protein>
<dbReference type="PROSITE" id="PS50089">
    <property type="entry name" value="ZF_RING_2"/>
    <property type="match status" value="1"/>
</dbReference>
<keyword evidence="1" id="KW-0863">Zinc-finger</keyword>